<evidence type="ECO:0000313" key="2">
    <source>
        <dbReference type="Proteomes" id="UP000000702"/>
    </source>
</evidence>
<dbReference type="OMA" id="DEWTTEY"/>
<name>F9WJF8_TRYCI</name>
<dbReference type="AlphaFoldDB" id="F9WJF8"/>
<protein>
    <submittedName>
        <fullName evidence="1">WGS project CAEQ00000000 data, annotated contig 905</fullName>
    </submittedName>
</protein>
<gene>
    <name evidence="1" type="ORF">TCIL3000_0_22820</name>
</gene>
<dbReference type="EMBL" id="CAEQ01002719">
    <property type="protein sequence ID" value="CCD17463.1"/>
    <property type="molecule type" value="Genomic_DNA"/>
</dbReference>
<sequence length="250" mass="27557">MFIDGYGELSATQKRAIDATSGRGSSVSPNLGVEMDQLLLDSPAAPAASTATCAWVPQNFTMPTVSEAMTTMRRIQSDVNGLNAVAEEQRAERLQRRNAGGVTGALEVPNLTSLESQRLVDEWTTEYRSHSRDLLCPAQIPQQLLAEAGTDYLAEEFRQTRRQYVAAVRDTHDVEIWRGEVDARGRRYGKQRRVSGSLTGSKSLLAMVGATKLGLPTKPLWNPTSNLSAEEYQQWVTERDALFSSAGHRE</sequence>
<reference evidence="1 2" key="2">
    <citation type="journal article" date="2012" name="Proc. Natl. Acad. Sci. U.S.A.">
        <title>Antigenic diversity is generated by distinct evolutionary mechanisms in African trypanosome species.</title>
        <authorList>
            <person name="Jackson A.P."/>
            <person name="Berry A."/>
            <person name="Aslett M."/>
            <person name="Allison H.C."/>
            <person name="Burton P."/>
            <person name="Vavrova-Anderson J."/>
            <person name="Brown R."/>
            <person name="Browne H."/>
            <person name="Corton N."/>
            <person name="Hauser H."/>
            <person name="Gamble J."/>
            <person name="Gilderthorp R."/>
            <person name="Marcello L."/>
            <person name="McQuillan J."/>
            <person name="Otto T.D."/>
            <person name="Quail M.A."/>
            <person name="Sanders M.J."/>
            <person name="van Tonder A."/>
            <person name="Ginger M.L."/>
            <person name="Field M.C."/>
            <person name="Barry J.D."/>
            <person name="Hertz-Fowler C."/>
            <person name="Berriman M."/>
        </authorList>
    </citation>
    <scope>NUCLEOTIDE SEQUENCE [LARGE SCALE GENOMIC DNA]</scope>
    <source>
        <strain evidence="1 2">IL3000</strain>
    </source>
</reference>
<organism evidence="1 2">
    <name type="scientific">Trypanosoma congolense (strain IL3000)</name>
    <dbReference type="NCBI Taxonomy" id="1068625"/>
    <lineage>
        <taxon>Eukaryota</taxon>
        <taxon>Discoba</taxon>
        <taxon>Euglenozoa</taxon>
        <taxon>Kinetoplastea</taxon>
        <taxon>Metakinetoplastina</taxon>
        <taxon>Trypanosomatida</taxon>
        <taxon>Trypanosomatidae</taxon>
        <taxon>Trypanosoma</taxon>
        <taxon>Nannomonas</taxon>
    </lineage>
</organism>
<comment type="caution">
    <text evidence="1">The sequence shown here is derived from an EMBL/GenBank/DDBJ whole genome shotgun (WGS) entry which is preliminary data.</text>
</comment>
<keyword evidence="2" id="KW-1185">Reference proteome</keyword>
<evidence type="ECO:0000313" key="1">
    <source>
        <dbReference type="EMBL" id="CCD17463.1"/>
    </source>
</evidence>
<dbReference type="Proteomes" id="UP000000702">
    <property type="component" value="Unassembled WGS sequence"/>
</dbReference>
<dbReference type="VEuPathDB" id="TriTrypDB:TcIL3000_0_22820"/>
<reference evidence="2" key="1">
    <citation type="submission" date="2011-07" db="EMBL/GenBank/DDBJ databases">
        <title>Divergent evolution of antigenic variation in African trypanosomes.</title>
        <authorList>
            <person name="Jackson A.P."/>
            <person name="Berry A."/>
            <person name="Allison H.C."/>
            <person name="Burton P."/>
            <person name="Anderson J."/>
            <person name="Aslett M."/>
            <person name="Brown R."/>
            <person name="Corton N."/>
            <person name="Harris D."/>
            <person name="Hauser H."/>
            <person name="Gamble J."/>
            <person name="Gilderthorp R."/>
            <person name="McQuillan J."/>
            <person name="Quail M.A."/>
            <person name="Sanders M."/>
            <person name="Van Tonder A."/>
            <person name="Ginger M.L."/>
            <person name="Donelson J.E."/>
            <person name="Field M.C."/>
            <person name="Barry J.D."/>
            <person name="Berriman M."/>
            <person name="Hertz-Fowler C."/>
        </authorList>
    </citation>
    <scope>NUCLEOTIDE SEQUENCE [LARGE SCALE GENOMIC DNA]</scope>
    <source>
        <strain evidence="2">IL3000</strain>
    </source>
</reference>
<proteinExistence type="predicted"/>
<accession>F9WJF8</accession>